<evidence type="ECO:0000256" key="1">
    <source>
        <dbReference type="ARBA" id="ARBA00022859"/>
    </source>
</evidence>
<dbReference type="PANTHER" id="PTHR23268:SF102">
    <property type="entry name" value="IMMUNOGLOBULIN V-SET DOMAIN-CONTAINING PROTEIN"/>
    <property type="match status" value="1"/>
</dbReference>
<protein>
    <recommendedName>
        <fullName evidence="5">Ig-like domain-containing protein</fullName>
    </recommendedName>
</protein>
<evidence type="ECO:0000313" key="3">
    <source>
        <dbReference type="EMBL" id="KAJ4920258.1"/>
    </source>
</evidence>
<reference evidence="3" key="1">
    <citation type="submission" date="2022-11" db="EMBL/GenBank/DDBJ databases">
        <title>Chromosome-level genome of Pogonophryne albipinna.</title>
        <authorList>
            <person name="Jo E."/>
        </authorList>
    </citation>
    <scope>NUCLEOTIDE SEQUENCE</scope>
    <source>
        <strain evidence="3">SGF0006</strain>
        <tissue evidence="3">Muscle</tissue>
    </source>
</reference>
<proteinExistence type="predicted"/>
<gene>
    <name evidence="3" type="ORF">JOQ06_021893</name>
</gene>
<comment type="caution">
    <text evidence="3">The sequence shown here is derived from an EMBL/GenBank/DDBJ whole genome shotgun (WGS) entry which is preliminary data.</text>
</comment>
<evidence type="ECO:0000313" key="4">
    <source>
        <dbReference type="Proteomes" id="UP001219934"/>
    </source>
</evidence>
<dbReference type="GO" id="GO:0007166">
    <property type="term" value="P:cell surface receptor signaling pathway"/>
    <property type="evidence" value="ECO:0007669"/>
    <property type="project" value="TreeGrafter"/>
</dbReference>
<keyword evidence="4" id="KW-1185">Reference proteome</keyword>
<evidence type="ECO:0008006" key="5">
    <source>
        <dbReference type="Google" id="ProtNLM"/>
    </source>
</evidence>
<organism evidence="3 4">
    <name type="scientific">Pogonophryne albipinna</name>
    <dbReference type="NCBI Taxonomy" id="1090488"/>
    <lineage>
        <taxon>Eukaryota</taxon>
        <taxon>Metazoa</taxon>
        <taxon>Chordata</taxon>
        <taxon>Craniata</taxon>
        <taxon>Vertebrata</taxon>
        <taxon>Euteleostomi</taxon>
        <taxon>Actinopterygii</taxon>
        <taxon>Neopterygii</taxon>
        <taxon>Teleostei</taxon>
        <taxon>Neoteleostei</taxon>
        <taxon>Acanthomorphata</taxon>
        <taxon>Eupercaria</taxon>
        <taxon>Perciformes</taxon>
        <taxon>Notothenioidei</taxon>
        <taxon>Pogonophryne</taxon>
    </lineage>
</organism>
<dbReference type="EMBL" id="JAPTMU010000211">
    <property type="protein sequence ID" value="KAJ4920258.1"/>
    <property type="molecule type" value="Genomic_DNA"/>
</dbReference>
<dbReference type="InterPro" id="IPR036179">
    <property type="entry name" value="Ig-like_dom_sf"/>
</dbReference>
<accession>A0AAD6A8P7</accession>
<feature type="chain" id="PRO_5041999586" description="Ig-like domain-containing protein" evidence="2">
    <location>
        <begin position="17"/>
        <end position="332"/>
    </location>
</feature>
<dbReference type="AlphaFoldDB" id="A0AAD6A8P7"/>
<feature type="signal peptide" evidence="2">
    <location>
        <begin position="1"/>
        <end position="16"/>
    </location>
</feature>
<evidence type="ECO:0000256" key="2">
    <source>
        <dbReference type="SAM" id="SignalP"/>
    </source>
</evidence>
<dbReference type="Gene3D" id="2.60.40.10">
    <property type="entry name" value="Immunoglobulins"/>
    <property type="match status" value="3"/>
</dbReference>
<dbReference type="SUPFAM" id="SSF48726">
    <property type="entry name" value="Immunoglobulin"/>
    <property type="match status" value="3"/>
</dbReference>
<dbReference type="GO" id="GO:0002376">
    <property type="term" value="P:immune system process"/>
    <property type="evidence" value="ECO:0007669"/>
    <property type="project" value="UniProtKB-KW"/>
</dbReference>
<dbReference type="InterPro" id="IPR013783">
    <property type="entry name" value="Ig-like_fold"/>
</dbReference>
<keyword evidence="1" id="KW-0391">Immunity</keyword>
<dbReference type="PANTHER" id="PTHR23268">
    <property type="entry name" value="T-CELL RECEPTOR BETA CHAIN"/>
    <property type="match status" value="1"/>
</dbReference>
<keyword evidence="2" id="KW-0732">Signal</keyword>
<dbReference type="InterPro" id="IPR050413">
    <property type="entry name" value="TCR_beta_variable"/>
</dbReference>
<name>A0AAD6A8P7_9TELE</name>
<dbReference type="GO" id="GO:0005886">
    <property type="term" value="C:plasma membrane"/>
    <property type="evidence" value="ECO:0007669"/>
    <property type="project" value="TreeGrafter"/>
</dbReference>
<dbReference type="Proteomes" id="UP001219934">
    <property type="component" value="Unassembled WGS sequence"/>
</dbReference>
<sequence>MVRLLVLLAALPFCLTGICVSLDVRQSPSLIKRPGDKVQISCSHDKTDYTLMLWYQRSPGDTALKLIGYLYYQAVTMEEPYKESFNISGDLSGVKNGSLTVKAVKLEHGVSLGLDVRQSPSELIKPPGDKVQISCSHDRTDYRVILWYQRSPGDTALKLIGRCFSGGSGPPVSLCSHQKGGEDVQLFCTHGHTDYRVDQSPSAVIRKAGEDVQLFCTHGHTDYRVMLWYQQPPGDKALELIGYGYSKFTNDSVEQRFRKHFKLAGDLTISCIVSIIIVFWVKGVSLSNDKVFQTPSELIKEPNSEATLSLEHQIPSYYTLFCGISAQQETRL</sequence>